<evidence type="ECO:0000313" key="2">
    <source>
        <dbReference type="Proteomes" id="UP000006174"/>
    </source>
</evidence>
<sequence>MQIVRDAHSNWQEDQILECAFTMMNFQPNASQTEKIPKSVLSIILQIVKLNENNWAIWEPMFMDCICPIKNAKCTLTGEILVGHDDYDKELDSHLLGLILSSCDHRPNSHIDTYAV</sequence>
<comment type="caution">
    <text evidence="1">The sequence shown here is derived from an EMBL/GenBank/DDBJ whole genome shotgun (WGS) entry which is preliminary data.</text>
</comment>
<proteinExistence type="predicted"/>
<dbReference type="Proteomes" id="UP000006174">
    <property type="component" value="Unassembled WGS sequence"/>
</dbReference>
<dbReference type="EMBL" id="CAGI01000048">
    <property type="protein sequence ID" value="CCF47974.1"/>
    <property type="molecule type" value="Genomic_DNA"/>
</dbReference>
<dbReference type="HOGENOM" id="CLU_169176_0_0_1"/>
<gene>
    <name evidence="1" type="ORF">UHOR_12409</name>
</gene>
<name>I2FM31_USTHO</name>
<reference evidence="1 2" key="1">
    <citation type="journal article" date="2012" name="Plant Cell">
        <title>Genome comparison of barley and maize smut fungi reveals targeted loss of RNA silencing components and species-specific presence of transposable elements.</title>
        <authorList>
            <person name="Laurie J.D."/>
            <person name="Ali S."/>
            <person name="Linning R."/>
            <person name="Mannhaupt G."/>
            <person name="Wong P."/>
            <person name="Gueldener U."/>
            <person name="Muensterkoetter M."/>
            <person name="Moore R."/>
            <person name="Kahmann R."/>
            <person name="Bakkeren G."/>
            <person name="Schirawski J."/>
        </authorList>
    </citation>
    <scope>NUCLEOTIDE SEQUENCE [LARGE SCALE GENOMIC DNA]</scope>
    <source>
        <strain evidence="2">Uh4875-4</strain>
    </source>
</reference>
<protein>
    <submittedName>
        <fullName evidence="1">Uncharacterized protein</fullName>
    </submittedName>
</protein>
<evidence type="ECO:0000313" key="1">
    <source>
        <dbReference type="EMBL" id="CCF47974.1"/>
    </source>
</evidence>
<keyword evidence="2" id="KW-1185">Reference proteome</keyword>
<organism evidence="1 2">
    <name type="scientific">Ustilago hordei</name>
    <name type="common">Barley covered smut fungus</name>
    <dbReference type="NCBI Taxonomy" id="120017"/>
    <lineage>
        <taxon>Eukaryota</taxon>
        <taxon>Fungi</taxon>
        <taxon>Dikarya</taxon>
        <taxon>Basidiomycota</taxon>
        <taxon>Ustilaginomycotina</taxon>
        <taxon>Ustilaginomycetes</taxon>
        <taxon>Ustilaginales</taxon>
        <taxon>Ustilaginaceae</taxon>
        <taxon>Ustilago</taxon>
    </lineage>
</organism>
<accession>I2FM31</accession>
<dbReference type="AlphaFoldDB" id="I2FM31"/>